<keyword evidence="1" id="KW-0805">Transcription regulation</keyword>
<accession>A0ABU0J865</accession>
<comment type="caution">
    <text evidence="5">The sequence shown here is derived from an EMBL/GenBank/DDBJ whole genome shotgun (WGS) entry which is preliminary data.</text>
</comment>
<dbReference type="InterPro" id="IPR036388">
    <property type="entry name" value="WH-like_DNA-bd_sf"/>
</dbReference>
<evidence type="ECO:0000313" key="6">
    <source>
        <dbReference type="Proteomes" id="UP001242480"/>
    </source>
</evidence>
<dbReference type="InterPro" id="IPR008920">
    <property type="entry name" value="TF_FadR/GntR_C"/>
</dbReference>
<keyword evidence="2 5" id="KW-0238">DNA-binding</keyword>
<dbReference type="RefSeq" id="WP_307272473.1">
    <property type="nucleotide sequence ID" value="NZ_JAUSVX010000004.1"/>
</dbReference>
<dbReference type="Gene3D" id="1.10.10.10">
    <property type="entry name" value="Winged helix-like DNA-binding domain superfamily/Winged helix DNA-binding domain"/>
    <property type="match status" value="1"/>
</dbReference>
<name>A0ABU0J865_9HYPH</name>
<dbReference type="InterPro" id="IPR036390">
    <property type="entry name" value="WH_DNA-bd_sf"/>
</dbReference>
<dbReference type="PROSITE" id="PS50949">
    <property type="entry name" value="HTH_GNTR"/>
    <property type="match status" value="1"/>
</dbReference>
<dbReference type="EMBL" id="JAUSVX010000004">
    <property type="protein sequence ID" value="MDQ0469618.1"/>
    <property type="molecule type" value="Genomic_DNA"/>
</dbReference>
<protein>
    <submittedName>
        <fullName evidence="5">DNA-binding GntR family transcriptional regulator</fullName>
    </submittedName>
</protein>
<dbReference type="SUPFAM" id="SSF46785">
    <property type="entry name" value="Winged helix' DNA-binding domain"/>
    <property type="match status" value="1"/>
</dbReference>
<dbReference type="SMART" id="SM00895">
    <property type="entry name" value="FCD"/>
    <property type="match status" value="1"/>
</dbReference>
<evidence type="ECO:0000256" key="2">
    <source>
        <dbReference type="ARBA" id="ARBA00023125"/>
    </source>
</evidence>
<dbReference type="GO" id="GO:0003677">
    <property type="term" value="F:DNA binding"/>
    <property type="evidence" value="ECO:0007669"/>
    <property type="project" value="UniProtKB-KW"/>
</dbReference>
<dbReference type="InterPro" id="IPR011711">
    <property type="entry name" value="GntR_C"/>
</dbReference>
<evidence type="ECO:0000256" key="3">
    <source>
        <dbReference type="ARBA" id="ARBA00023163"/>
    </source>
</evidence>
<sequence length="219" mass="23760">MSVVRVTFREQVKDTLMRRIVDGTYPPGTRLIELKLAREFGVSQAPVREAIREIETIGLVLSQPHKGAVVGDFAARVDEAYTVRGALEEAATRLAVGRLGDIAALQAEVDAMADAATRRDIEALKHHSVAFHRLIVEACGNQLLASIWNSLQIETRTTLTLLHPDLDLMQAALSHQPIVDAIASGDSERAARVAREHQAYFEEATAPRQSAPAPKAAGA</sequence>
<keyword evidence="3" id="KW-0804">Transcription</keyword>
<evidence type="ECO:0000259" key="4">
    <source>
        <dbReference type="PROSITE" id="PS50949"/>
    </source>
</evidence>
<evidence type="ECO:0000256" key="1">
    <source>
        <dbReference type="ARBA" id="ARBA00023015"/>
    </source>
</evidence>
<dbReference type="SUPFAM" id="SSF48008">
    <property type="entry name" value="GntR ligand-binding domain-like"/>
    <property type="match status" value="1"/>
</dbReference>
<dbReference type="PANTHER" id="PTHR43537:SF24">
    <property type="entry name" value="GLUCONATE OPERON TRANSCRIPTIONAL REPRESSOR"/>
    <property type="match status" value="1"/>
</dbReference>
<dbReference type="InterPro" id="IPR000524">
    <property type="entry name" value="Tscrpt_reg_HTH_GntR"/>
</dbReference>
<keyword evidence="6" id="KW-1185">Reference proteome</keyword>
<dbReference type="SMART" id="SM00345">
    <property type="entry name" value="HTH_GNTR"/>
    <property type="match status" value="1"/>
</dbReference>
<feature type="domain" description="HTH gntR-type" evidence="4">
    <location>
        <begin position="6"/>
        <end position="73"/>
    </location>
</feature>
<gene>
    <name evidence="5" type="ORF">QO011_002634</name>
</gene>
<dbReference type="CDD" id="cd07377">
    <property type="entry name" value="WHTH_GntR"/>
    <property type="match status" value="1"/>
</dbReference>
<dbReference type="Gene3D" id="1.20.120.530">
    <property type="entry name" value="GntR ligand-binding domain-like"/>
    <property type="match status" value="1"/>
</dbReference>
<evidence type="ECO:0000313" key="5">
    <source>
        <dbReference type="EMBL" id="MDQ0469618.1"/>
    </source>
</evidence>
<dbReference type="Pfam" id="PF00392">
    <property type="entry name" value="GntR"/>
    <property type="match status" value="1"/>
</dbReference>
<dbReference type="Proteomes" id="UP001242480">
    <property type="component" value="Unassembled WGS sequence"/>
</dbReference>
<reference evidence="5 6" key="1">
    <citation type="submission" date="2023-07" db="EMBL/GenBank/DDBJ databases">
        <title>Genomic Encyclopedia of Type Strains, Phase IV (KMG-IV): sequencing the most valuable type-strain genomes for metagenomic binning, comparative biology and taxonomic classification.</title>
        <authorList>
            <person name="Goeker M."/>
        </authorList>
    </citation>
    <scope>NUCLEOTIDE SEQUENCE [LARGE SCALE GENOMIC DNA]</scope>
    <source>
        <strain evidence="5 6">DSM 19619</strain>
    </source>
</reference>
<dbReference type="Pfam" id="PF07729">
    <property type="entry name" value="FCD"/>
    <property type="match status" value="1"/>
</dbReference>
<dbReference type="PANTHER" id="PTHR43537">
    <property type="entry name" value="TRANSCRIPTIONAL REGULATOR, GNTR FAMILY"/>
    <property type="match status" value="1"/>
</dbReference>
<proteinExistence type="predicted"/>
<organism evidence="5 6">
    <name type="scientific">Labrys wisconsinensis</name>
    <dbReference type="NCBI Taxonomy" id="425677"/>
    <lineage>
        <taxon>Bacteria</taxon>
        <taxon>Pseudomonadati</taxon>
        <taxon>Pseudomonadota</taxon>
        <taxon>Alphaproteobacteria</taxon>
        <taxon>Hyphomicrobiales</taxon>
        <taxon>Xanthobacteraceae</taxon>
        <taxon>Labrys</taxon>
    </lineage>
</organism>